<dbReference type="InterPro" id="IPR003789">
    <property type="entry name" value="Asn/Gln_tRNA_amidoTrase-B-like"/>
</dbReference>
<dbReference type="PANTHER" id="PTHR28055:SF1">
    <property type="entry name" value="ALTERED INHERITANCE OF MITOCHONDRIA PROTEIN 41, MITOCHONDRIAL"/>
    <property type="match status" value="1"/>
</dbReference>
<dbReference type="Gene3D" id="1.10.1510.10">
    <property type="entry name" value="Uncharacterised protein YqeY/AIM41 PF09424, N-terminal domain"/>
    <property type="match status" value="1"/>
</dbReference>
<name>A0A558AP90_9PSEU</name>
<dbReference type="InterPro" id="IPR042184">
    <property type="entry name" value="YqeY/Aim41_N"/>
</dbReference>
<dbReference type="InterPro" id="IPR019004">
    <property type="entry name" value="YqeY/Aim41"/>
</dbReference>
<proteinExistence type="predicted"/>
<evidence type="ECO:0008006" key="3">
    <source>
        <dbReference type="Google" id="ProtNLM"/>
    </source>
</evidence>
<dbReference type="OrthoDB" id="4640723at2"/>
<dbReference type="EMBL" id="VJZA01000001">
    <property type="protein sequence ID" value="TVT26077.1"/>
    <property type="molecule type" value="Genomic_DNA"/>
</dbReference>
<dbReference type="AlphaFoldDB" id="A0A558AP90"/>
<dbReference type="Proteomes" id="UP000318578">
    <property type="component" value="Unassembled WGS sequence"/>
</dbReference>
<evidence type="ECO:0000313" key="2">
    <source>
        <dbReference type="Proteomes" id="UP000318578"/>
    </source>
</evidence>
<comment type="caution">
    <text evidence="1">The sequence shown here is derived from an EMBL/GenBank/DDBJ whole genome shotgun (WGS) entry which is preliminary data.</text>
</comment>
<dbReference type="GO" id="GO:0016884">
    <property type="term" value="F:carbon-nitrogen ligase activity, with glutamine as amido-N-donor"/>
    <property type="evidence" value="ECO:0007669"/>
    <property type="project" value="InterPro"/>
</dbReference>
<reference evidence="1 2" key="1">
    <citation type="submission" date="2019-07" db="EMBL/GenBank/DDBJ databases">
        <title>New species of Amycolatopsis and Streptomyces.</title>
        <authorList>
            <person name="Duangmal K."/>
            <person name="Teo W.F.A."/>
            <person name="Lipun K."/>
        </authorList>
    </citation>
    <scope>NUCLEOTIDE SEQUENCE [LARGE SCALE GENOMIC DNA]</scope>
    <source>
        <strain evidence="1 2">JCM 30562</strain>
    </source>
</reference>
<dbReference type="Pfam" id="PF09424">
    <property type="entry name" value="YqeY"/>
    <property type="match status" value="1"/>
</dbReference>
<protein>
    <recommendedName>
        <fullName evidence="3">GatB/YqeY domain-containing protein</fullName>
    </recommendedName>
</protein>
<accession>A0A558AP90</accession>
<keyword evidence="2" id="KW-1185">Reference proteome</keyword>
<evidence type="ECO:0000313" key="1">
    <source>
        <dbReference type="EMBL" id="TVT26077.1"/>
    </source>
</evidence>
<organism evidence="1 2">
    <name type="scientific">Amycolatopsis acidiphila</name>
    <dbReference type="NCBI Taxonomy" id="715473"/>
    <lineage>
        <taxon>Bacteria</taxon>
        <taxon>Bacillati</taxon>
        <taxon>Actinomycetota</taxon>
        <taxon>Actinomycetes</taxon>
        <taxon>Pseudonocardiales</taxon>
        <taxon>Pseudonocardiaceae</taxon>
        <taxon>Amycolatopsis</taxon>
    </lineage>
</organism>
<dbReference type="PANTHER" id="PTHR28055">
    <property type="entry name" value="ALTERED INHERITANCE OF MITOCHONDRIA PROTEIN 41, MITOCHONDRIAL"/>
    <property type="match status" value="1"/>
</dbReference>
<gene>
    <name evidence="1" type="ORF">FNH06_01255</name>
</gene>
<dbReference type="SUPFAM" id="SSF89095">
    <property type="entry name" value="GatB/YqeY motif"/>
    <property type="match status" value="1"/>
</dbReference>
<sequence>MRTSLRDDLTAALKARDRVAVTALRSALAAIDNAEAVPVDSASDSVTGNEHVAGAATGLGAAEAERRHLTEADLPSIVENEVQERSAAAQQYGQLGREDLAERLRAEAVVLSRYLR</sequence>
<dbReference type="RefSeq" id="WP_144632233.1">
    <property type="nucleotide sequence ID" value="NZ_BNAX01000008.1"/>
</dbReference>